<name>A0A0C2J9L1_THEKT</name>
<protein>
    <submittedName>
        <fullName evidence="2">Uncharacterized protein</fullName>
    </submittedName>
</protein>
<keyword evidence="3" id="KW-1185">Reference proteome</keyword>
<dbReference type="EMBL" id="JWZT01003712">
    <property type="protein sequence ID" value="KII65833.1"/>
    <property type="molecule type" value="Genomic_DNA"/>
</dbReference>
<evidence type="ECO:0000313" key="2">
    <source>
        <dbReference type="EMBL" id="KII65833.1"/>
    </source>
</evidence>
<evidence type="ECO:0000313" key="3">
    <source>
        <dbReference type="Proteomes" id="UP000031668"/>
    </source>
</evidence>
<dbReference type="AlphaFoldDB" id="A0A0C2J9L1"/>
<proteinExistence type="predicted"/>
<sequence length="181" mass="20984">MHTLSTFLSIVLITEIIYSPPITFRKIKEKQWITPFTTKLTCFKDVQIVLKAEVGFGSLVNNEIKNFKSDDFTGVIFTPQEVLKFRFGKQKEKKFWVEFSTREDKDKIYVKVVKFSVGVDPRNVVSAFYKTSFEIPKQTKIHQLNNLYIELNDDKTGNIIIVDLKAVTLNVKRLIPLSSRT</sequence>
<reference evidence="2 3" key="1">
    <citation type="journal article" date="2014" name="Genome Biol. Evol.">
        <title>The genome of the myxosporean Thelohanellus kitauei shows adaptations to nutrient acquisition within its fish host.</title>
        <authorList>
            <person name="Yang Y."/>
            <person name="Xiong J."/>
            <person name="Zhou Z."/>
            <person name="Huo F."/>
            <person name="Miao W."/>
            <person name="Ran C."/>
            <person name="Liu Y."/>
            <person name="Zhang J."/>
            <person name="Feng J."/>
            <person name="Wang M."/>
            <person name="Wang M."/>
            <person name="Wang L."/>
            <person name="Yao B."/>
        </authorList>
    </citation>
    <scope>NUCLEOTIDE SEQUENCE [LARGE SCALE GENOMIC DNA]</scope>
    <source>
        <strain evidence="2">Wuqing</strain>
    </source>
</reference>
<keyword evidence="1" id="KW-0732">Signal</keyword>
<gene>
    <name evidence="2" type="ORF">RF11_04105</name>
</gene>
<organism evidence="2 3">
    <name type="scientific">Thelohanellus kitauei</name>
    <name type="common">Myxosporean</name>
    <dbReference type="NCBI Taxonomy" id="669202"/>
    <lineage>
        <taxon>Eukaryota</taxon>
        <taxon>Metazoa</taxon>
        <taxon>Cnidaria</taxon>
        <taxon>Myxozoa</taxon>
        <taxon>Myxosporea</taxon>
        <taxon>Bivalvulida</taxon>
        <taxon>Platysporina</taxon>
        <taxon>Myxobolidae</taxon>
        <taxon>Thelohanellus</taxon>
    </lineage>
</organism>
<feature type="signal peptide" evidence="1">
    <location>
        <begin position="1"/>
        <end position="19"/>
    </location>
</feature>
<accession>A0A0C2J9L1</accession>
<evidence type="ECO:0000256" key="1">
    <source>
        <dbReference type="SAM" id="SignalP"/>
    </source>
</evidence>
<feature type="chain" id="PRO_5002151135" evidence="1">
    <location>
        <begin position="20"/>
        <end position="181"/>
    </location>
</feature>
<comment type="caution">
    <text evidence="2">The sequence shown here is derived from an EMBL/GenBank/DDBJ whole genome shotgun (WGS) entry which is preliminary data.</text>
</comment>
<dbReference type="Proteomes" id="UP000031668">
    <property type="component" value="Unassembled WGS sequence"/>
</dbReference>